<gene>
    <name evidence="2" type="ORF">GCU56_19515</name>
</gene>
<comment type="caution">
    <text evidence="2">The sequence shown here is derived from an EMBL/GenBank/DDBJ whole genome shotgun (WGS) entry which is preliminary data.</text>
</comment>
<protein>
    <submittedName>
        <fullName evidence="2">Uncharacterized protein</fullName>
    </submittedName>
</protein>
<organism evidence="2 3">
    <name type="scientific">Geodermatophilus sabuli</name>
    <dbReference type="NCBI Taxonomy" id="1564158"/>
    <lineage>
        <taxon>Bacteria</taxon>
        <taxon>Bacillati</taxon>
        <taxon>Actinomycetota</taxon>
        <taxon>Actinomycetes</taxon>
        <taxon>Geodermatophilales</taxon>
        <taxon>Geodermatophilaceae</taxon>
        <taxon>Geodermatophilus</taxon>
    </lineage>
</organism>
<feature type="transmembrane region" description="Helical" evidence="1">
    <location>
        <begin position="802"/>
        <end position="829"/>
    </location>
</feature>
<proteinExistence type="predicted"/>
<feature type="transmembrane region" description="Helical" evidence="1">
    <location>
        <begin position="849"/>
        <end position="873"/>
    </location>
</feature>
<feature type="transmembrane region" description="Helical" evidence="1">
    <location>
        <begin position="759"/>
        <end position="781"/>
    </location>
</feature>
<feature type="transmembrane region" description="Helical" evidence="1">
    <location>
        <begin position="527"/>
        <end position="546"/>
    </location>
</feature>
<keyword evidence="1" id="KW-0812">Transmembrane</keyword>
<evidence type="ECO:0000313" key="3">
    <source>
        <dbReference type="Proteomes" id="UP000470246"/>
    </source>
</evidence>
<dbReference type="InterPro" id="IPR003416">
    <property type="entry name" value="MgtC/SapB/SrpB/YhiD_fam"/>
</dbReference>
<keyword evidence="3" id="KW-1185">Reference proteome</keyword>
<dbReference type="RefSeq" id="WP_163483423.1">
    <property type="nucleotide sequence ID" value="NZ_JAAGWF010000023.1"/>
</dbReference>
<dbReference type="GO" id="GO:0016020">
    <property type="term" value="C:membrane"/>
    <property type="evidence" value="ECO:0007669"/>
    <property type="project" value="InterPro"/>
</dbReference>
<dbReference type="EMBL" id="JAAGWF010000023">
    <property type="protein sequence ID" value="NEK60048.1"/>
    <property type="molecule type" value="Genomic_DNA"/>
</dbReference>
<dbReference type="AlphaFoldDB" id="A0A7K3W5R1"/>
<feature type="transmembrane region" description="Helical" evidence="1">
    <location>
        <begin position="443"/>
        <end position="463"/>
    </location>
</feature>
<keyword evidence="1" id="KW-0472">Membrane</keyword>
<evidence type="ECO:0000256" key="1">
    <source>
        <dbReference type="SAM" id="Phobius"/>
    </source>
</evidence>
<feature type="transmembrane region" description="Helical" evidence="1">
    <location>
        <begin position="320"/>
        <end position="338"/>
    </location>
</feature>
<feature type="transmembrane region" description="Helical" evidence="1">
    <location>
        <begin position="475"/>
        <end position="496"/>
    </location>
</feature>
<accession>A0A7K3W5R1</accession>
<dbReference type="PRINTS" id="PR01837">
    <property type="entry name" value="MGTCSAPBPROT"/>
</dbReference>
<evidence type="ECO:0000313" key="2">
    <source>
        <dbReference type="EMBL" id="NEK60048.1"/>
    </source>
</evidence>
<sequence length="891" mass="90047">MRAPQPARRLLRRLRAALLPAPGQALVLALLAVVLGAALVSAPLMVGSAEAGVWEEERARQPASTVGIVLTSSTLPGADVPEPGRIGRSTAFDAAVTAALADLGLGRPVSSTRLRDPLVVETADVPLTSQLLSVTGMAGQVEVTAGRMTDDGVLVPQRLADATGIGPGQSLPTRSVATGAEVVLPVAGVYVEPTVPLPPYWEPFSGLLRPRFDPDRASTVLPAPVVLAPPALAVRLAQAADADLFLQWSLGLGPEATVDQARAVADRVERLEVAMADPGSAVTAAVTADGYPRPVPQTRLPDVLTTVDRTVALLAPPVEAAGTGGGAAAVALIGAWAAQRVRRRGAEARALVARGMSPARGALSATAEAALPVVLGGVAGALLAWVLVRVLGPSADLPADVAPRALALLGAGVAVAVVVVAVVTATLLVRLDRAGGPVHRSRVRIPWLAITAAVTVVVGIPVVRGTADSGDVLPLAAPLLVTVVAAGVLSAALPRFGSGARGGLRRLPPSLFLALSRVLAGRGAARLVVVTTALSLGLVVYAGVLADSTDRTTAAKASVAAGADVVAPLVRRTGEPGPLPAGATVVGVESGVTVAPGDVRANALLVRPDELAGVAAPLDPLAGPPLADLMATLAGYDGDRVPAVVVGAASLTERELTVRFARAYSLPLEVVARVDAFPGQRSREALLVTDGDRYSAALEAAGQDPALLLEQEVWATGEPEQVLAALTAAGWSYNPDQVTTSAAVTGLPELRAQSWSFGYLRAVSLAAGVLGVLGVAVHALTQQHRRTAADLVLARMGLHRRSAVAASGLETGLLTALGAAVAVVVALPASALVLRVLDPAPDLPPGPLFAAPVSSIGALLAGALLVPVLTVALTGRAVRRRSGGQVMRDAA</sequence>
<reference evidence="2 3" key="1">
    <citation type="submission" date="2020-02" db="EMBL/GenBank/DDBJ databases">
        <title>Geodermatophilus sabuli CPCC 205279 I12A-02694.</title>
        <authorList>
            <person name="Jiang Z."/>
        </authorList>
    </citation>
    <scope>NUCLEOTIDE SEQUENCE [LARGE SCALE GENOMIC DNA]</scope>
    <source>
        <strain evidence="2 3">I12A-02694</strain>
    </source>
</reference>
<dbReference type="Proteomes" id="UP000470246">
    <property type="component" value="Unassembled WGS sequence"/>
</dbReference>
<keyword evidence="1" id="KW-1133">Transmembrane helix</keyword>
<feature type="transmembrane region" description="Helical" evidence="1">
    <location>
        <begin position="406"/>
        <end position="431"/>
    </location>
</feature>
<name>A0A7K3W5R1_9ACTN</name>
<feature type="transmembrane region" description="Helical" evidence="1">
    <location>
        <begin position="359"/>
        <end position="386"/>
    </location>
</feature>